<dbReference type="PANTHER" id="PTHR10880">
    <property type="entry name" value="MORTALITY FACTOR 4-LIKE PROTEIN"/>
    <property type="match status" value="1"/>
</dbReference>
<dbReference type="Pfam" id="PF22732">
    <property type="entry name" value="MSL3_chromo-like"/>
    <property type="match status" value="1"/>
</dbReference>
<dbReference type="CDD" id="cd18983">
    <property type="entry name" value="CBD_MSL3_like"/>
    <property type="match status" value="1"/>
</dbReference>
<feature type="compositionally biased region" description="Basic residues" evidence="6">
    <location>
        <begin position="257"/>
        <end position="266"/>
    </location>
</feature>
<feature type="region of interest" description="Disordered" evidence="6">
    <location>
        <begin position="246"/>
        <end position="315"/>
    </location>
</feature>
<dbReference type="InterPro" id="IPR008676">
    <property type="entry name" value="MRG"/>
</dbReference>
<dbReference type="SUPFAM" id="SSF54160">
    <property type="entry name" value="Chromo domain-like"/>
    <property type="match status" value="1"/>
</dbReference>
<evidence type="ECO:0000256" key="3">
    <source>
        <dbReference type="ARBA" id="ARBA00023015"/>
    </source>
</evidence>
<evidence type="ECO:0000313" key="8">
    <source>
        <dbReference type="EMBL" id="KAF6267817.1"/>
    </source>
</evidence>
<dbReference type="Gene3D" id="1.10.274.30">
    <property type="entry name" value="MRG domain"/>
    <property type="match status" value="1"/>
</dbReference>
<dbReference type="Gene3D" id="2.30.30.140">
    <property type="match status" value="1"/>
</dbReference>
<feature type="compositionally biased region" description="Low complexity" evidence="6">
    <location>
        <begin position="291"/>
        <end position="301"/>
    </location>
</feature>
<feature type="domain" description="Chromo" evidence="7">
    <location>
        <begin position="10"/>
        <end position="78"/>
    </location>
</feature>
<dbReference type="AlphaFoldDB" id="A0A7J7QVJ5"/>
<evidence type="ECO:0000313" key="9">
    <source>
        <dbReference type="Proteomes" id="UP000558488"/>
    </source>
</evidence>
<dbReference type="GO" id="GO:0006355">
    <property type="term" value="P:regulation of DNA-templated transcription"/>
    <property type="evidence" value="ECO:0007669"/>
    <property type="project" value="InterPro"/>
</dbReference>
<name>A0A7J7QVJ5_PIPKU</name>
<feature type="region of interest" description="Disordered" evidence="6">
    <location>
        <begin position="77"/>
        <end position="143"/>
    </location>
</feature>
<organism evidence="8 9">
    <name type="scientific">Pipistrellus kuhlii</name>
    <name type="common">Kuhl's pipistrelle</name>
    <dbReference type="NCBI Taxonomy" id="59472"/>
    <lineage>
        <taxon>Eukaryota</taxon>
        <taxon>Metazoa</taxon>
        <taxon>Chordata</taxon>
        <taxon>Craniata</taxon>
        <taxon>Vertebrata</taxon>
        <taxon>Euteleostomi</taxon>
        <taxon>Mammalia</taxon>
        <taxon>Eutheria</taxon>
        <taxon>Laurasiatheria</taxon>
        <taxon>Chiroptera</taxon>
        <taxon>Yangochiroptera</taxon>
        <taxon>Vespertilionidae</taxon>
        <taxon>Pipistrellus</taxon>
    </lineage>
</organism>
<dbReference type="Pfam" id="PF05712">
    <property type="entry name" value="MRG"/>
    <property type="match status" value="1"/>
</dbReference>
<comment type="subcellular location">
    <subcellularLocation>
        <location evidence="1">Nucleus</location>
    </subcellularLocation>
</comment>
<dbReference type="InterPro" id="IPR016197">
    <property type="entry name" value="Chromo-like_dom_sf"/>
</dbReference>
<dbReference type="FunFam" id="2.30.30.140:FF:000024">
    <property type="entry name" value="Mortality factor 4-like protein 1"/>
    <property type="match status" value="1"/>
</dbReference>
<keyword evidence="9" id="KW-1185">Reference proteome</keyword>
<keyword evidence="3" id="KW-0805">Transcription regulation</keyword>
<keyword evidence="4" id="KW-0804">Transcription</keyword>
<dbReference type="EMBL" id="JACAGB010000134">
    <property type="protein sequence ID" value="KAF6267817.1"/>
    <property type="molecule type" value="Genomic_DNA"/>
</dbReference>
<dbReference type="InterPro" id="IPR026541">
    <property type="entry name" value="MRG_dom"/>
</dbReference>
<evidence type="ECO:0000256" key="2">
    <source>
        <dbReference type="ARBA" id="ARBA00022853"/>
    </source>
</evidence>
<dbReference type="PANTHER" id="PTHR10880:SF29">
    <property type="entry name" value="MORTALITY FACTOR 4-LIKE PROTEIN 1"/>
    <property type="match status" value="1"/>
</dbReference>
<dbReference type="InterPro" id="IPR053820">
    <property type="entry name" value="MSL3_chromo-like"/>
</dbReference>
<dbReference type="GO" id="GO:0005634">
    <property type="term" value="C:nucleus"/>
    <property type="evidence" value="ECO:0007669"/>
    <property type="project" value="UniProtKB-SubCell"/>
</dbReference>
<accession>A0A7J7QVJ5</accession>
<reference evidence="8 9" key="1">
    <citation type="journal article" date="2020" name="Nature">
        <title>Six reference-quality genomes reveal evolution of bat adaptations.</title>
        <authorList>
            <person name="Jebb D."/>
            <person name="Huang Z."/>
            <person name="Pippel M."/>
            <person name="Hughes G.M."/>
            <person name="Lavrichenko K."/>
            <person name="Devanna P."/>
            <person name="Winkler S."/>
            <person name="Jermiin L.S."/>
            <person name="Skirmuntt E.C."/>
            <person name="Katzourakis A."/>
            <person name="Burkitt-Gray L."/>
            <person name="Ray D.A."/>
            <person name="Sullivan K.A.M."/>
            <person name="Roscito J.G."/>
            <person name="Kirilenko B.M."/>
            <person name="Davalos L.M."/>
            <person name="Corthals A.P."/>
            <person name="Power M.L."/>
            <person name="Jones G."/>
            <person name="Ransome R.D."/>
            <person name="Dechmann D.K.N."/>
            <person name="Locatelli A.G."/>
            <person name="Puechmaille S.J."/>
            <person name="Fedrigo O."/>
            <person name="Jarvis E.D."/>
            <person name="Hiller M."/>
            <person name="Vernes S.C."/>
            <person name="Myers E.W."/>
            <person name="Teeling E.C."/>
        </authorList>
    </citation>
    <scope>NUCLEOTIDE SEQUENCE [LARGE SCALE GENOMIC DNA]</scope>
    <source>
        <strain evidence="8">MPipKuh1</strain>
        <tissue evidence="8">Flight muscle</tissue>
    </source>
</reference>
<dbReference type="PROSITE" id="PS51640">
    <property type="entry name" value="MRG"/>
    <property type="match status" value="1"/>
</dbReference>
<comment type="caution">
    <text evidence="8">The sequence shown here is derived from an EMBL/GenBank/DDBJ whole genome shotgun (WGS) entry which is preliminary data.</text>
</comment>
<evidence type="ECO:0000256" key="6">
    <source>
        <dbReference type="SAM" id="MobiDB-lite"/>
    </source>
</evidence>
<evidence type="ECO:0000256" key="4">
    <source>
        <dbReference type="ARBA" id="ARBA00023163"/>
    </source>
</evidence>
<dbReference type="GO" id="GO:0006325">
    <property type="term" value="P:chromatin organization"/>
    <property type="evidence" value="ECO:0007669"/>
    <property type="project" value="UniProtKB-KW"/>
</dbReference>
<gene>
    <name evidence="8" type="ORF">mPipKuh1_011672</name>
</gene>
<dbReference type="Proteomes" id="UP000558488">
    <property type="component" value="Unassembled WGS sequence"/>
</dbReference>
<protein>
    <submittedName>
        <fullName evidence="8">Mortality factor 4 like 1</fullName>
    </submittedName>
</protein>
<sequence>MAPKQDPKPKFQEGERVLCFHGPLLYEAKCVKVAIKDKQVKYFIHYSGWNKNWDEWVPESRVLKYVDTNLQKQRELQKANQEQYAEGKMRGAAPGKKTAGLQQKSVEVKTKKNKQKTPGNGDGGSTSETPQPPRKKRARVDPTVENEETFMNRVEVKVKIPEELKPWLVDDWDLITRQKQLFYLPAKKNVDSILEDYANYKKSRGNTDNNFCAPVQGVRGERGGGRHQGVLQRHAGHAAALQVRAAAVRRDPGGPPRRAHVPRVRRAAPAEAVRPHRRHAGLHAAGREEPGPAAELPARLPQVPGEELGGFVQRQ</sequence>
<dbReference type="InterPro" id="IPR000953">
    <property type="entry name" value="Chromo/chromo_shadow_dom"/>
</dbReference>
<evidence type="ECO:0000259" key="7">
    <source>
        <dbReference type="SMART" id="SM00298"/>
    </source>
</evidence>
<evidence type="ECO:0000256" key="5">
    <source>
        <dbReference type="ARBA" id="ARBA00023242"/>
    </source>
</evidence>
<dbReference type="GO" id="GO:0035267">
    <property type="term" value="C:NuA4 histone acetyltransferase complex"/>
    <property type="evidence" value="ECO:0007669"/>
    <property type="project" value="TreeGrafter"/>
</dbReference>
<proteinExistence type="predicted"/>
<evidence type="ECO:0000256" key="1">
    <source>
        <dbReference type="ARBA" id="ARBA00004123"/>
    </source>
</evidence>
<keyword evidence="5" id="KW-0539">Nucleus</keyword>
<keyword evidence="2" id="KW-0156">Chromatin regulator</keyword>
<dbReference type="SMART" id="SM00298">
    <property type="entry name" value="CHROMO"/>
    <property type="match status" value="1"/>
</dbReference>
<dbReference type="InterPro" id="IPR038217">
    <property type="entry name" value="MRG_C_sf"/>
</dbReference>